<dbReference type="SUPFAM" id="SSF52540">
    <property type="entry name" value="P-loop containing nucleoside triphosphate hydrolases"/>
    <property type="match status" value="1"/>
</dbReference>
<keyword evidence="5 9" id="KW-0547">Nucleotide-binding</keyword>
<dbReference type="Gene3D" id="3.40.50.300">
    <property type="entry name" value="P-loop containing nucleotide triphosphate hydrolases"/>
    <property type="match status" value="1"/>
</dbReference>
<dbReference type="EC" id="2.7.1.12" evidence="3 9"/>
<evidence type="ECO:0000256" key="5">
    <source>
        <dbReference type="ARBA" id="ARBA00022741"/>
    </source>
</evidence>
<comment type="pathway">
    <text evidence="1">Carbohydrate acid metabolism.</text>
</comment>
<dbReference type="RefSeq" id="WP_134448464.1">
    <property type="nucleotide sequence ID" value="NZ_SOFS01000007.1"/>
</dbReference>
<protein>
    <recommendedName>
        <fullName evidence="3 9">Gluconokinase</fullName>
        <ecNumber evidence="3 9">2.7.1.12</ecNumber>
    </recommendedName>
</protein>
<keyword evidence="6 9" id="KW-0418">Kinase</keyword>
<proteinExistence type="inferred from homology"/>
<evidence type="ECO:0000256" key="7">
    <source>
        <dbReference type="ARBA" id="ARBA00022840"/>
    </source>
</evidence>
<reference evidence="10 11" key="1">
    <citation type="submission" date="2019-03" db="EMBL/GenBank/DDBJ databases">
        <title>Genomics of glacier-inhabiting Cryobacterium strains.</title>
        <authorList>
            <person name="Liu Q."/>
            <person name="Xin Y.-H."/>
        </authorList>
    </citation>
    <scope>NUCLEOTIDE SEQUENCE [LARGE SCALE GENOMIC DNA]</scope>
    <source>
        <strain evidence="10 11">MDB1-5</strain>
    </source>
</reference>
<keyword evidence="4 9" id="KW-0808">Transferase</keyword>
<sequence>MINSVQHPLVVVMGVCGAGKSTVGEQLSRAIGESFIDSDVLHPAANIAKMAAGRPLDDADRMPWLSLVGGALSAARADGQGLVIACSALKRSYRDAIRAEAPGTYFVHLSGTPELLAARLRDRGGHFMPPELLESQLRTLEPLCDTEEGTVVDIAAGVSEIVAAAVTSLRVPAVSQ</sequence>
<evidence type="ECO:0000313" key="10">
    <source>
        <dbReference type="EMBL" id="TFC23350.1"/>
    </source>
</evidence>
<evidence type="ECO:0000313" key="11">
    <source>
        <dbReference type="Proteomes" id="UP000297604"/>
    </source>
</evidence>
<accession>A0ABY2ITE9</accession>
<dbReference type="InterPro" id="IPR006001">
    <property type="entry name" value="Therm_gnt_kin"/>
</dbReference>
<keyword evidence="11" id="KW-1185">Reference proteome</keyword>
<dbReference type="CDD" id="cd02021">
    <property type="entry name" value="GntK"/>
    <property type="match status" value="1"/>
</dbReference>
<dbReference type="Proteomes" id="UP000297604">
    <property type="component" value="Unassembled WGS sequence"/>
</dbReference>
<comment type="caution">
    <text evidence="10">The sequence shown here is derived from an EMBL/GenBank/DDBJ whole genome shotgun (WGS) entry which is preliminary data.</text>
</comment>
<evidence type="ECO:0000256" key="6">
    <source>
        <dbReference type="ARBA" id="ARBA00022777"/>
    </source>
</evidence>
<dbReference type="Pfam" id="PF13238">
    <property type="entry name" value="AAA_18"/>
    <property type="match status" value="1"/>
</dbReference>
<gene>
    <name evidence="10" type="ORF">E3O46_01920</name>
</gene>
<dbReference type="PANTHER" id="PTHR43442">
    <property type="entry name" value="GLUCONOKINASE-RELATED"/>
    <property type="match status" value="1"/>
</dbReference>
<dbReference type="NCBIfam" id="TIGR01313">
    <property type="entry name" value="therm_gnt_kin"/>
    <property type="match status" value="1"/>
</dbReference>
<evidence type="ECO:0000256" key="9">
    <source>
        <dbReference type="RuleBase" id="RU363066"/>
    </source>
</evidence>
<evidence type="ECO:0000256" key="4">
    <source>
        <dbReference type="ARBA" id="ARBA00022679"/>
    </source>
</evidence>
<organism evidence="10 11">
    <name type="scientific">Cryobacterium glucosi</name>
    <dbReference type="NCBI Taxonomy" id="1259175"/>
    <lineage>
        <taxon>Bacteria</taxon>
        <taxon>Bacillati</taxon>
        <taxon>Actinomycetota</taxon>
        <taxon>Actinomycetes</taxon>
        <taxon>Micrococcales</taxon>
        <taxon>Microbacteriaceae</taxon>
        <taxon>Cryobacterium</taxon>
    </lineage>
</organism>
<dbReference type="PANTHER" id="PTHR43442:SF3">
    <property type="entry name" value="GLUCONOKINASE-RELATED"/>
    <property type="match status" value="1"/>
</dbReference>
<comment type="similarity">
    <text evidence="2 9">Belongs to the gluconokinase GntK/GntV family.</text>
</comment>
<dbReference type="EMBL" id="SOFS01000007">
    <property type="protein sequence ID" value="TFC23350.1"/>
    <property type="molecule type" value="Genomic_DNA"/>
</dbReference>
<comment type="catalytic activity">
    <reaction evidence="8 9">
        <text>D-gluconate + ATP = 6-phospho-D-gluconate + ADP + H(+)</text>
        <dbReference type="Rhea" id="RHEA:19433"/>
        <dbReference type="ChEBI" id="CHEBI:15378"/>
        <dbReference type="ChEBI" id="CHEBI:18391"/>
        <dbReference type="ChEBI" id="CHEBI:30616"/>
        <dbReference type="ChEBI" id="CHEBI:58759"/>
        <dbReference type="ChEBI" id="CHEBI:456216"/>
        <dbReference type="EC" id="2.7.1.12"/>
    </reaction>
</comment>
<evidence type="ECO:0000256" key="8">
    <source>
        <dbReference type="ARBA" id="ARBA00048090"/>
    </source>
</evidence>
<evidence type="ECO:0000256" key="2">
    <source>
        <dbReference type="ARBA" id="ARBA00008420"/>
    </source>
</evidence>
<evidence type="ECO:0000256" key="3">
    <source>
        <dbReference type="ARBA" id="ARBA00012054"/>
    </source>
</evidence>
<name>A0ABY2ITE9_9MICO</name>
<dbReference type="InterPro" id="IPR027417">
    <property type="entry name" value="P-loop_NTPase"/>
</dbReference>
<evidence type="ECO:0000256" key="1">
    <source>
        <dbReference type="ARBA" id="ARBA00004761"/>
    </source>
</evidence>
<keyword evidence="7 9" id="KW-0067">ATP-binding</keyword>